<evidence type="ECO:0000259" key="6">
    <source>
        <dbReference type="PROSITE" id="PS50835"/>
    </source>
</evidence>
<feature type="compositionally biased region" description="Basic and acidic residues" evidence="4">
    <location>
        <begin position="1"/>
        <end position="11"/>
    </location>
</feature>
<feature type="compositionally biased region" description="Low complexity" evidence="4">
    <location>
        <begin position="308"/>
        <end position="318"/>
    </location>
</feature>
<dbReference type="Proteomes" id="UP000694923">
    <property type="component" value="Unplaced"/>
</dbReference>
<keyword evidence="2 5" id="KW-0812">Transmembrane</keyword>
<dbReference type="GeneID" id="103591855"/>
<evidence type="ECO:0000256" key="2">
    <source>
        <dbReference type="ARBA" id="ARBA00022692"/>
    </source>
</evidence>
<dbReference type="Pfam" id="PF07686">
    <property type="entry name" value="V-set"/>
    <property type="match status" value="1"/>
</dbReference>
<protein>
    <submittedName>
        <fullName evidence="8">CMRF35-like molecule 9</fullName>
    </submittedName>
</protein>
<evidence type="ECO:0000256" key="5">
    <source>
        <dbReference type="SAM" id="Phobius"/>
    </source>
</evidence>
<evidence type="ECO:0000256" key="3">
    <source>
        <dbReference type="ARBA" id="ARBA00023136"/>
    </source>
</evidence>
<feature type="region of interest" description="Disordered" evidence="4">
    <location>
        <begin position="1"/>
        <end position="31"/>
    </location>
</feature>
<feature type="region of interest" description="Disordered" evidence="4">
    <location>
        <begin position="298"/>
        <end position="318"/>
    </location>
</feature>
<organism evidence="7 8">
    <name type="scientific">Galeopterus variegatus</name>
    <name type="common">Malayan flying lemur</name>
    <name type="synonym">Cynocephalus variegatus</name>
    <dbReference type="NCBI Taxonomy" id="482537"/>
    <lineage>
        <taxon>Eukaryota</taxon>
        <taxon>Metazoa</taxon>
        <taxon>Chordata</taxon>
        <taxon>Craniata</taxon>
        <taxon>Vertebrata</taxon>
        <taxon>Euteleostomi</taxon>
        <taxon>Mammalia</taxon>
        <taxon>Eutheria</taxon>
        <taxon>Euarchontoglires</taxon>
        <taxon>Dermoptera</taxon>
        <taxon>Cynocephalidae</taxon>
        <taxon>Galeopterus</taxon>
    </lineage>
</organism>
<dbReference type="PANTHER" id="PTHR11860">
    <property type="entry name" value="POLYMERIC-IMMUNOGLOBULIN RECEPTOR"/>
    <property type="match status" value="1"/>
</dbReference>
<feature type="compositionally biased region" description="Pro residues" evidence="4">
    <location>
        <begin position="16"/>
        <end position="28"/>
    </location>
</feature>
<dbReference type="PROSITE" id="PS50835">
    <property type="entry name" value="IG_LIKE"/>
    <property type="match status" value="1"/>
</dbReference>
<proteinExistence type="predicted"/>
<reference evidence="8" key="1">
    <citation type="submission" date="2025-08" db="UniProtKB">
        <authorList>
            <consortium name="RefSeq"/>
        </authorList>
    </citation>
    <scope>IDENTIFICATION</scope>
</reference>
<evidence type="ECO:0000256" key="1">
    <source>
        <dbReference type="ARBA" id="ARBA00004370"/>
    </source>
</evidence>
<dbReference type="CDD" id="cd05716">
    <property type="entry name" value="IgV_pIgR_like"/>
    <property type="match status" value="1"/>
</dbReference>
<dbReference type="InterPro" id="IPR013106">
    <property type="entry name" value="Ig_V-set"/>
</dbReference>
<feature type="transmembrane region" description="Helical" evidence="5">
    <location>
        <begin position="324"/>
        <end position="346"/>
    </location>
</feature>
<dbReference type="InterPro" id="IPR036179">
    <property type="entry name" value="Ig-like_dom_sf"/>
</dbReference>
<dbReference type="InterPro" id="IPR007110">
    <property type="entry name" value="Ig-like_dom"/>
</dbReference>
<dbReference type="InterPro" id="IPR003599">
    <property type="entry name" value="Ig_sub"/>
</dbReference>
<dbReference type="InterPro" id="IPR050671">
    <property type="entry name" value="CD300_family_receptors"/>
</dbReference>
<comment type="subcellular location">
    <subcellularLocation>
        <location evidence="1">Membrane</location>
    </subcellularLocation>
</comment>
<gene>
    <name evidence="8" type="primary">CD300LG</name>
</gene>
<dbReference type="Gene3D" id="2.60.40.10">
    <property type="entry name" value="Immunoglobulins"/>
    <property type="match status" value="1"/>
</dbReference>
<keyword evidence="7" id="KW-1185">Reference proteome</keyword>
<dbReference type="SUPFAM" id="SSF48726">
    <property type="entry name" value="Immunoglobulin"/>
    <property type="match status" value="1"/>
</dbReference>
<dbReference type="RefSeq" id="XP_008572617.1">
    <property type="nucleotide sequence ID" value="XM_008574395.1"/>
</dbReference>
<name>A0ABM0QW76_GALVR</name>
<dbReference type="PANTHER" id="PTHR11860:SF62">
    <property type="entry name" value="CMRF35-LIKE MOLECULE 9"/>
    <property type="match status" value="1"/>
</dbReference>
<keyword evidence="3 5" id="KW-0472">Membrane</keyword>
<feature type="domain" description="Ig-like" evidence="6">
    <location>
        <begin position="95"/>
        <end position="206"/>
    </location>
</feature>
<keyword evidence="5" id="KW-1133">Transmembrane helix</keyword>
<evidence type="ECO:0000313" key="8">
    <source>
        <dbReference type="RefSeq" id="XP_008572617.1"/>
    </source>
</evidence>
<dbReference type="SMART" id="SM00409">
    <property type="entry name" value="IG"/>
    <property type="match status" value="1"/>
</dbReference>
<evidence type="ECO:0000256" key="4">
    <source>
        <dbReference type="SAM" id="MobiDB-lite"/>
    </source>
</evidence>
<sequence length="411" mass="44237">MEPARCAEHGAEAPPSRVPPPGPQPAFPSAPSAGAYATPACGRVLLRSLCITSAPETETVTASALPLKQLRLRSGRMFVEERARAAVPGIPTSTPTVVSGYEALEGPKEISGFEGDTVSLQCTYSEELRENRKYWCKEGWLLFSHCSGTIYTGADGQETTEGRVSIRDSRQELQFTVTLRDLTLRDSGKYRCGVQRLGPDETFLVSLLVSPGPCCPPSPTPSFQPLATRNLQPRAKAWQTQPPELTSPGLHLTVTTAKQGKTGAKASPFTGSLPSRFAGTSSYARTSPYAGISHPAVQLDSTSAKHTSPVPSSSSSKPRVSIPMVHILAPVLVLLTLLLDAGLITFGSYRLQWRKEAQLAAETQRNKNVFLSHVTTEEEEASPQDPKGDILPVPPVHMAEEEMGFSKFTSV</sequence>
<accession>A0ABM0QW76</accession>
<dbReference type="InterPro" id="IPR013783">
    <property type="entry name" value="Ig-like_fold"/>
</dbReference>
<evidence type="ECO:0000313" key="7">
    <source>
        <dbReference type="Proteomes" id="UP000694923"/>
    </source>
</evidence>